<feature type="non-terminal residue" evidence="2">
    <location>
        <position position="202"/>
    </location>
</feature>
<comment type="caution">
    <text evidence="2">The sequence shown here is derived from an EMBL/GenBank/DDBJ whole genome shotgun (WGS) entry which is preliminary data.</text>
</comment>
<organism evidence="2">
    <name type="scientific">marine sediment metagenome</name>
    <dbReference type="NCBI Taxonomy" id="412755"/>
    <lineage>
        <taxon>unclassified sequences</taxon>
        <taxon>metagenomes</taxon>
        <taxon>ecological metagenomes</taxon>
    </lineage>
</organism>
<sequence length="202" mass="21744">MMSVSYQSALYRDDFPAESAVRGRASLPGVLLYGLIIWLSVEGFLTNRYSALSVFAFRELIVLLLYMVLLPRIIHYWRASFGPALSVAVALFGAVYIVAVFNPALPSVTVGLVGLRDNLWYVPLFVVGYALLGTEDRLTRLLYFAAVVHALCAIASFVQFAGGESSVRAFGAGYSRAVIYTGTGRSFLRVSGLAASPGLAGA</sequence>
<gene>
    <name evidence="2" type="ORF">S01H1_17593</name>
</gene>
<keyword evidence="1" id="KW-1133">Transmembrane helix</keyword>
<feature type="transmembrane region" description="Helical" evidence="1">
    <location>
        <begin position="119"/>
        <end position="134"/>
    </location>
</feature>
<feature type="transmembrane region" description="Helical" evidence="1">
    <location>
        <begin position="141"/>
        <end position="161"/>
    </location>
</feature>
<protein>
    <submittedName>
        <fullName evidence="2">Uncharacterized protein</fullName>
    </submittedName>
</protein>
<evidence type="ECO:0000256" key="1">
    <source>
        <dbReference type="SAM" id="Phobius"/>
    </source>
</evidence>
<keyword evidence="1" id="KW-0812">Transmembrane</keyword>
<keyword evidence="1" id="KW-0472">Membrane</keyword>
<evidence type="ECO:0000313" key="2">
    <source>
        <dbReference type="EMBL" id="GAF73349.1"/>
    </source>
</evidence>
<proteinExistence type="predicted"/>
<dbReference type="AlphaFoldDB" id="X0RX04"/>
<feature type="transmembrane region" description="Helical" evidence="1">
    <location>
        <begin position="51"/>
        <end position="69"/>
    </location>
</feature>
<name>X0RX04_9ZZZZ</name>
<feature type="transmembrane region" description="Helical" evidence="1">
    <location>
        <begin position="81"/>
        <end position="99"/>
    </location>
</feature>
<accession>X0RX04</accession>
<feature type="transmembrane region" description="Helical" evidence="1">
    <location>
        <begin position="21"/>
        <end position="39"/>
    </location>
</feature>
<dbReference type="EMBL" id="BARS01009346">
    <property type="protein sequence ID" value="GAF73349.1"/>
    <property type="molecule type" value="Genomic_DNA"/>
</dbReference>
<reference evidence="2" key="1">
    <citation type="journal article" date="2014" name="Front. Microbiol.">
        <title>High frequency of phylogenetically diverse reductive dehalogenase-homologous genes in deep subseafloor sedimentary metagenomes.</title>
        <authorList>
            <person name="Kawai M."/>
            <person name="Futagami T."/>
            <person name="Toyoda A."/>
            <person name="Takaki Y."/>
            <person name="Nishi S."/>
            <person name="Hori S."/>
            <person name="Arai W."/>
            <person name="Tsubouchi T."/>
            <person name="Morono Y."/>
            <person name="Uchiyama I."/>
            <person name="Ito T."/>
            <person name="Fujiyama A."/>
            <person name="Inagaki F."/>
            <person name="Takami H."/>
        </authorList>
    </citation>
    <scope>NUCLEOTIDE SEQUENCE</scope>
    <source>
        <strain evidence="2">Expedition CK06-06</strain>
    </source>
</reference>